<comment type="caution">
    <text evidence="1">The sequence shown here is derived from an EMBL/GenBank/DDBJ whole genome shotgun (WGS) entry which is preliminary data.</text>
</comment>
<proteinExistence type="predicted"/>
<keyword evidence="2" id="KW-1185">Reference proteome</keyword>
<gene>
    <name evidence="1" type="ORF">VP01_12092g1</name>
</gene>
<accession>A0A0L6VQI1</accession>
<organism evidence="1 2">
    <name type="scientific">Puccinia sorghi</name>
    <dbReference type="NCBI Taxonomy" id="27349"/>
    <lineage>
        <taxon>Eukaryota</taxon>
        <taxon>Fungi</taxon>
        <taxon>Dikarya</taxon>
        <taxon>Basidiomycota</taxon>
        <taxon>Pucciniomycotina</taxon>
        <taxon>Pucciniomycetes</taxon>
        <taxon>Pucciniales</taxon>
        <taxon>Pucciniaceae</taxon>
        <taxon>Puccinia</taxon>
    </lineage>
</organism>
<feature type="non-terminal residue" evidence="1">
    <location>
        <position position="1"/>
    </location>
</feature>
<protein>
    <submittedName>
        <fullName evidence="1">Uncharacterized protein</fullName>
    </submittedName>
</protein>
<dbReference type="Proteomes" id="UP000037035">
    <property type="component" value="Unassembled WGS sequence"/>
</dbReference>
<dbReference type="AlphaFoldDB" id="A0A0L6VQI1"/>
<name>A0A0L6VQI1_9BASI</name>
<evidence type="ECO:0000313" key="2">
    <source>
        <dbReference type="Proteomes" id="UP000037035"/>
    </source>
</evidence>
<evidence type="ECO:0000313" key="1">
    <source>
        <dbReference type="EMBL" id="KNZ62907.1"/>
    </source>
</evidence>
<sequence>KQLLVLQASNYSIPKNSQKKLVWKAVNSRKYFKFDFKPRLTSFSNFQQMVAAKCNSQFTGVRAVIRETIETGSPIMLLL</sequence>
<reference evidence="1 2" key="1">
    <citation type="submission" date="2015-08" db="EMBL/GenBank/DDBJ databases">
        <title>Next Generation Sequencing and Analysis of the Genome of Puccinia sorghi L Schw, the Causal Agent of Maize Common Rust.</title>
        <authorList>
            <person name="Rochi L."/>
            <person name="Burguener G."/>
            <person name="Darino M."/>
            <person name="Turjanski A."/>
            <person name="Kreff E."/>
            <person name="Dieguez M.J."/>
            <person name="Sacco F."/>
        </authorList>
    </citation>
    <scope>NUCLEOTIDE SEQUENCE [LARGE SCALE GENOMIC DNA]</scope>
    <source>
        <strain evidence="1 2">RO10H11247</strain>
    </source>
</reference>
<dbReference type="EMBL" id="LAVV01002324">
    <property type="protein sequence ID" value="KNZ62907.1"/>
    <property type="molecule type" value="Genomic_DNA"/>
</dbReference>
<dbReference type="VEuPathDB" id="FungiDB:VP01_12092g1"/>